<evidence type="ECO:0000313" key="1">
    <source>
        <dbReference type="EMBL" id="AEZ50851.1"/>
    </source>
</evidence>
<proteinExistence type="predicted"/>
<organism evidence="1 2">
    <name type="scientific">Burkholderia phage DC1</name>
    <dbReference type="NCBI Taxonomy" id="2881398"/>
    <lineage>
        <taxon>Viruses</taxon>
        <taxon>Duplodnaviria</taxon>
        <taxon>Heunggongvirae</taxon>
        <taxon>Uroviricota</taxon>
        <taxon>Caudoviricetes</taxon>
        <taxon>Lessievirus</taxon>
        <taxon>Lessievirus DC1</taxon>
    </lineage>
</organism>
<dbReference type="Proteomes" id="UP000007817">
    <property type="component" value="Segment"/>
</dbReference>
<dbReference type="GeneID" id="13455410"/>
<protein>
    <submittedName>
        <fullName evidence="1">Uncharacterized protein</fullName>
    </submittedName>
</protein>
<dbReference type="KEGG" id="vg:13455410"/>
<accession>I6NV34</accession>
<dbReference type="OrthoDB" id="27186at10239"/>
<reference evidence="1 2" key="1">
    <citation type="journal article" date="2012" name="Appl. Environ. Microbiol.">
        <title>Characterization of DC1, a broad-host-range Bcep22-like podovirus.</title>
        <authorList>
            <person name="Lynch K.H."/>
            <person name="Stothard P."/>
            <person name="Dennis J.J."/>
        </authorList>
    </citation>
    <scope>NUCLEOTIDE SEQUENCE [LARGE SCALE GENOMIC DNA]</scope>
</reference>
<keyword evidence="2" id="KW-1185">Reference proteome</keyword>
<dbReference type="EMBL" id="JN662425">
    <property type="protein sequence ID" value="AEZ50851.1"/>
    <property type="molecule type" value="Genomic_DNA"/>
</dbReference>
<dbReference type="RefSeq" id="YP_006589963.1">
    <property type="nucleotide sequence ID" value="NC_018452.1"/>
</dbReference>
<name>I6NV34_9CAUD</name>
<sequence>MLHIDHSLTLRGNRTPTQSACDWNDEFARDAGYCIDAPLFLPGGSTLRFDPEKDDLFSPFAATSIAHR</sequence>
<evidence type="ECO:0000313" key="2">
    <source>
        <dbReference type="Proteomes" id="UP000007817"/>
    </source>
</evidence>
<gene>
    <name evidence="1" type="ORF">DC1_00033</name>
</gene>